<keyword evidence="2" id="KW-1185">Reference proteome</keyword>
<dbReference type="EMBL" id="CCKQ01000658">
    <property type="protein sequence ID" value="CDW71749.1"/>
    <property type="molecule type" value="Genomic_DNA"/>
</dbReference>
<evidence type="ECO:0000313" key="1">
    <source>
        <dbReference type="EMBL" id="CDW71749.1"/>
    </source>
</evidence>
<reference evidence="1 2" key="1">
    <citation type="submission" date="2014-06" db="EMBL/GenBank/DDBJ databases">
        <authorList>
            <person name="Swart Estienne"/>
        </authorList>
    </citation>
    <scope>NUCLEOTIDE SEQUENCE [LARGE SCALE GENOMIC DNA]</scope>
    <source>
        <strain evidence="1 2">130c</strain>
    </source>
</reference>
<protein>
    <submittedName>
        <fullName evidence="1">Uncharacterized protein</fullName>
    </submittedName>
</protein>
<evidence type="ECO:0000313" key="2">
    <source>
        <dbReference type="Proteomes" id="UP000039865"/>
    </source>
</evidence>
<proteinExistence type="predicted"/>
<dbReference type="Proteomes" id="UP000039865">
    <property type="component" value="Unassembled WGS sequence"/>
</dbReference>
<accession>A0A077ZQM4</accession>
<gene>
    <name evidence="1" type="primary">Contig1064.g1164</name>
    <name evidence="1" type="ORF">STYLEM_698</name>
</gene>
<sequence>MTLNIVFMNFIIAVISESYERVMQKLVAESYRVKANMIVEREQLFNESDLESLDYFPNYIVVRRPLNSEINDGGEWQGFIKDLKYTIRTTAAKSKAEMIQNLQSVKTQLDKIDSVIEKNSKQLSSNEGLDEKISKMLKQQLDKAFENSNNDFKSMQTETSR</sequence>
<organism evidence="1 2">
    <name type="scientific">Stylonychia lemnae</name>
    <name type="common">Ciliate</name>
    <dbReference type="NCBI Taxonomy" id="5949"/>
    <lineage>
        <taxon>Eukaryota</taxon>
        <taxon>Sar</taxon>
        <taxon>Alveolata</taxon>
        <taxon>Ciliophora</taxon>
        <taxon>Intramacronucleata</taxon>
        <taxon>Spirotrichea</taxon>
        <taxon>Stichotrichia</taxon>
        <taxon>Sporadotrichida</taxon>
        <taxon>Oxytrichidae</taxon>
        <taxon>Stylonychinae</taxon>
        <taxon>Stylonychia</taxon>
    </lineage>
</organism>
<dbReference type="InParanoid" id="A0A077ZQM4"/>
<dbReference type="AlphaFoldDB" id="A0A077ZQM4"/>
<dbReference type="OrthoDB" id="6108356at2759"/>
<name>A0A077ZQM4_STYLE</name>